<feature type="signal peptide" evidence="2">
    <location>
        <begin position="1"/>
        <end position="24"/>
    </location>
</feature>
<proteinExistence type="predicted"/>
<dbReference type="AlphaFoldDB" id="D5ENH6"/>
<keyword evidence="6" id="KW-1185">Reference proteome</keyword>
<sequence>MKRILNSLLLLLVASLSVISSVSAQDAGAGVPAPSLPSSGGGGSGFGLAVSENYVLKPSDVVSIEVYQEQDLNKQVRVEGDGTISLALIGKVKVANMTVAEAQTLITELYNRDYLVDPQISLLVVDFSPQYVRVLGHVGAPGYVPIPPDKELTLIDAITQCRGVTRLGDDKNVTITRLREDGSSRPIKVNFKNIKRGEAKDYILKEGDTIYVPERII</sequence>
<dbReference type="PANTHER" id="PTHR33619:SF3">
    <property type="entry name" value="POLYSACCHARIDE EXPORT PROTEIN GFCE-RELATED"/>
    <property type="match status" value="1"/>
</dbReference>
<name>D5ENH6_CORAD</name>
<evidence type="ECO:0000259" key="4">
    <source>
        <dbReference type="Pfam" id="PF10531"/>
    </source>
</evidence>
<evidence type="ECO:0000313" key="5">
    <source>
        <dbReference type="EMBL" id="ADE55452.1"/>
    </source>
</evidence>
<dbReference type="PANTHER" id="PTHR33619">
    <property type="entry name" value="POLYSACCHARIDE EXPORT PROTEIN GFCE-RELATED"/>
    <property type="match status" value="1"/>
</dbReference>
<dbReference type="InterPro" id="IPR003715">
    <property type="entry name" value="Poly_export_N"/>
</dbReference>
<dbReference type="HOGENOM" id="CLU_038343_3_3_0"/>
<dbReference type="InterPro" id="IPR049712">
    <property type="entry name" value="Poly_export"/>
</dbReference>
<feature type="domain" description="Polysaccharide export protein N-terminal" evidence="3">
    <location>
        <begin position="50"/>
        <end position="124"/>
    </location>
</feature>
<dbReference type="Pfam" id="PF10531">
    <property type="entry name" value="SLBB"/>
    <property type="match status" value="1"/>
</dbReference>
<dbReference type="OrthoDB" id="189958at2"/>
<organism evidence="5 6">
    <name type="scientific">Coraliomargarita akajimensis (strain DSM 45221 / IAM 15411 / JCM 23193 / KCTC 12865 / 04OKA010-24)</name>
    <dbReference type="NCBI Taxonomy" id="583355"/>
    <lineage>
        <taxon>Bacteria</taxon>
        <taxon>Pseudomonadati</taxon>
        <taxon>Verrucomicrobiota</taxon>
        <taxon>Opitutia</taxon>
        <taxon>Puniceicoccales</taxon>
        <taxon>Coraliomargaritaceae</taxon>
        <taxon>Coraliomargarita</taxon>
    </lineage>
</organism>
<dbReference type="Pfam" id="PF02563">
    <property type="entry name" value="Poly_export"/>
    <property type="match status" value="1"/>
</dbReference>
<dbReference type="EMBL" id="CP001998">
    <property type="protein sequence ID" value="ADE55452.1"/>
    <property type="molecule type" value="Genomic_DNA"/>
</dbReference>
<evidence type="ECO:0000259" key="3">
    <source>
        <dbReference type="Pfam" id="PF02563"/>
    </source>
</evidence>
<evidence type="ECO:0000256" key="1">
    <source>
        <dbReference type="ARBA" id="ARBA00022729"/>
    </source>
</evidence>
<dbReference type="GO" id="GO:0015159">
    <property type="term" value="F:polysaccharide transmembrane transporter activity"/>
    <property type="evidence" value="ECO:0007669"/>
    <property type="project" value="InterPro"/>
</dbReference>
<evidence type="ECO:0000313" key="6">
    <source>
        <dbReference type="Proteomes" id="UP000000925"/>
    </source>
</evidence>
<dbReference type="Gene3D" id="3.10.560.10">
    <property type="entry name" value="Outer membrane lipoprotein wza domain like"/>
    <property type="match status" value="1"/>
</dbReference>
<dbReference type="RefSeq" id="WP_013044174.1">
    <property type="nucleotide sequence ID" value="NC_014008.1"/>
</dbReference>
<dbReference type="KEGG" id="caa:Caka_2436"/>
<dbReference type="InterPro" id="IPR019554">
    <property type="entry name" value="Soluble_ligand-bd"/>
</dbReference>
<protein>
    <submittedName>
        <fullName evidence="5">Polysaccharide export protein</fullName>
    </submittedName>
</protein>
<gene>
    <name evidence="5" type="ordered locus">Caka_2436</name>
</gene>
<accession>D5ENH6</accession>
<dbReference type="STRING" id="583355.Caka_2436"/>
<evidence type="ECO:0000256" key="2">
    <source>
        <dbReference type="SAM" id="SignalP"/>
    </source>
</evidence>
<feature type="chain" id="PRO_5003071618" evidence="2">
    <location>
        <begin position="25"/>
        <end position="217"/>
    </location>
</feature>
<feature type="domain" description="Soluble ligand binding" evidence="4">
    <location>
        <begin position="131"/>
        <end position="187"/>
    </location>
</feature>
<reference evidence="5 6" key="1">
    <citation type="journal article" date="2010" name="Stand. Genomic Sci.">
        <title>Complete genome sequence of Coraliomargarita akajimensis type strain (04OKA010-24).</title>
        <authorList>
            <person name="Mavromatis K."/>
            <person name="Abt B."/>
            <person name="Brambilla E."/>
            <person name="Lapidus A."/>
            <person name="Copeland A."/>
            <person name="Deshpande S."/>
            <person name="Nolan M."/>
            <person name="Lucas S."/>
            <person name="Tice H."/>
            <person name="Cheng J.F."/>
            <person name="Han C."/>
            <person name="Detter J.C."/>
            <person name="Woyke T."/>
            <person name="Goodwin L."/>
            <person name="Pitluck S."/>
            <person name="Held B."/>
            <person name="Brettin T."/>
            <person name="Tapia R."/>
            <person name="Ivanova N."/>
            <person name="Mikhailova N."/>
            <person name="Pati A."/>
            <person name="Liolios K."/>
            <person name="Chen A."/>
            <person name="Palaniappan K."/>
            <person name="Land M."/>
            <person name="Hauser L."/>
            <person name="Chang Y.J."/>
            <person name="Jeffries C.D."/>
            <person name="Rohde M."/>
            <person name="Goker M."/>
            <person name="Bristow J."/>
            <person name="Eisen J.A."/>
            <person name="Markowitz V."/>
            <person name="Hugenholtz P."/>
            <person name="Klenk H.P."/>
            <person name="Kyrpides N.C."/>
        </authorList>
    </citation>
    <scope>NUCLEOTIDE SEQUENCE [LARGE SCALE GENOMIC DNA]</scope>
    <source>
        <strain evidence="6">DSM 45221 / IAM 15411 / JCM 23193 / KCTC 12865</strain>
    </source>
</reference>
<dbReference type="Proteomes" id="UP000000925">
    <property type="component" value="Chromosome"/>
</dbReference>
<dbReference type="eggNOG" id="COG1596">
    <property type="taxonomic scope" value="Bacteria"/>
</dbReference>
<keyword evidence="1 2" id="KW-0732">Signal</keyword>